<evidence type="ECO:0000256" key="5">
    <source>
        <dbReference type="ARBA" id="ARBA00023002"/>
    </source>
</evidence>
<comment type="caution">
    <text evidence="9">The sequence shown here is derived from an EMBL/GenBank/DDBJ whole genome shotgun (WGS) entry which is preliminary data.</text>
</comment>
<dbReference type="GO" id="GO:0008270">
    <property type="term" value="F:zinc ion binding"/>
    <property type="evidence" value="ECO:0007669"/>
    <property type="project" value="InterPro"/>
</dbReference>
<dbReference type="InterPro" id="IPR036291">
    <property type="entry name" value="NAD(P)-bd_dom_sf"/>
</dbReference>
<protein>
    <submittedName>
        <fullName evidence="9">Alcohol dehydrogenase-like protein</fullName>
    </submittedName>
</protein>
<keyword evidence="3 7" id="KW-0479">Metal-binding</keyword>
<keyword evidence="10" id="KW-1185">Reference proteome</keyword>
<dbReference type="PANTHER" id="PTHR42940">
    <property type="entry name" value="ALCOHOL DEHYDROGENASE 1-RELATED"/>
    <property type="match status" value="1"/>
</dbReference>
<dbReference type="SUPFAM" id="SSF50129">
    <property type="entry name" value="GroES-like"/>
    <property type="match status" value="1"/>
</dbReference>
<evidence type="ECO:0000256" key="6">
    <source>
        <dbReference type="ARBA" id="ARBA00023027"/>
    </source>
</evidence>
<comment type="cofactor">
    <cofactor evidence="1 7">
        <name>Zn(2+)</name>
        <dbReference type="ChEBI" id="CHEBI:29105"/>
    </cofactor>
</comment>
<dbReference type="Gene3D" id="3.40.50.720">
    <property type="entry name" value="NAD(P)-binding Rossmann-like Domain"/>
    <property type="match status" value="1"/>
</dbReference>
<evidence type="ECO:0000256" key="1">
    <source>
        <dbReference type="ARBA" id="ARBA00001947"/>
    </source>
</evidence>
<dbReference type="STRING" id="857340.A0A086TCG2"/>
<organism evidence="9 10">
    <name type="scientific">Hapsidospora chrysogenum (strain ATCC 11550 / CBS 779.69 / DSM 880 / IAM 14645 / JCM 23072 / IMI 49137)</name>
    <name type="common">Acremonium chrysogenum</name>
    <dbReference type="NCBI Taxonomy" id="857340"/>
    <lineage>
        <taxon>Eukaryota</taxon>
        <taxon>Fungi</taxon>
        <taxon>Dikarya</taxon>
        <taxon>Ascomycota</taxon>
        <taxon>Pezizomycotina</taxon>
        <taxon>Sordariomycetes</taxon>
        <taxon>Hypocreomycetidae</taxon>
        <taxon>Hypocreales</taxon>
        <taxon>Bionectriaceae</taxon>
        <taxon>Hapsidospora</taxon>
    </lineage>
</organism>
<dbReference type="PROSITE" id="PS00059">
    <property type="entry name" value="ADH_ZINC"/>
    <property type="match status" value="1"/>
</dbReference>
<dbReference type="Gene3D" id="3.90.180.10">
    <property type="entry name" value="Medium-chain alcohol dehydrogenases, catalytic domain"/>
    <property type="match status" value="1"/>
</dbReference>
<dbReference type="Pfam" id="PF00107">
    <property type="entry name" value="ADH_zinc_N"/>
    <property type="match status" value="1"/>
</dbReference>
<keyword evidence="6" id="KW-0520">NAD</keyword>
<sequence length="353" mass="38113">MEIPKMMKAAQYHQDDNSCRVNQIPVPTPEPYELLIKTSCASLCRSDLMNFEPDEHGLKPSGPNVPPLTLGHEAAGVVVGVGTECRGFSVGDEVGFLPAANVCFDCEACQVHQLWCETYGGCKMHGHSRNGFFAEYIAVHHRNAIVLPKGLSAVEAAPLFCAGVTSYHGIADLGLPAGSWVAIIGVGGLGHLGVQYAKARGYKVIGLDVIDAQLDEAKDCGADHVFNPNTNSDYVKSIKALTSGGCDAVVNYTGSKASYDRAPLVLRPGGILMVVGHPQEQLTFSSVDVALRRFRIYGASNSVPANLAEFLDFTQEHGIKPHVTYYDKLEDIHEMIELMQDGKARGRLAIRFV</sequence>
<keyword evidence="4 7" id="KW-0862">Zinc</keyword>
<dbReference type="PANTHER" id="PTHR42940:SF8">
    <property type="entry name" value="VACUOLAR PROTEIN SORTING-ASSOCIATED PROTEIN 11"/>
    <property type="match status" value="1"/>
</dbReference>
<evidence type="ECO:0000313" key="9">
    <source>
        <dbReference type="EMBL" id="KFH47044.1"/>
    </source>
</evidence>
<dbReference type="AlphaFoldDB" id="A0A086TCG2"/>
<feature type="domain" description="Enoyl reductase (ER)" evidence="8">
    <location>
        <begin position="14"/>
        <end position="350"/>
    </location>
</feature>
<dbReference type="Pfam" id="PF08240">
    <property type="entry name" value="ADH_N"/>
    <property type="match status" value="1"/>
</dbReference>
<dbReference type="FunFam" id="3.40.50.720:FF:000039">
    <property type="entry name" value="Alcohol dehydrogenase AdhP"/>
    <property type="match status" value="1"/>
</dbReference>
<accession>A0A086TCG2</accession>
<reference evidence="10" key="1">
    <citation type="journal article" date="2014" name="Genome Announc.">
        <title>Genome sequence and annotation of Acremonium chrysogenum, producer of the beta-lactam antibiotic cephalosporin C.</title>
        <authorList>
            <person name="Terfehr D."/>
            <person name="Dahlmann T.A."/>
            <person name="Specht T."/>
            <person name="Zadra I."/>
            <person name="Kuernsteiner H."/>
            <person name="Kueck U."/>
        </authorList>
    </citation>
    <scope>NUCLEOTIDE SEQUENCE [LARGE SCALE GENOMIC DNA]</scope>
    <source>
        <strain evidence="10">ATCC 11550 / CBS 779.69 / DSM 880 / IAM 14645 / JCM 23072 / IMI 49137</strain>
    </source>
</reference>
<dbReference type="SMART" id="SM00829">
    <property type="entry name" value="PKS_ER"/>
    <property type="match status" value="1"/>
</dbReference>
<evidence type="ECO:0000256" key="4">
    <source>
        <dbReference type="ARBA" id="ARBA00022833"/>
    </source>
</evidence>
<dbReference type="InterPro" id="IPR002328">
    <property type="entry name" value="ADH_Zn_CS"/>
</dbReference>
<proteinExistence type="inferred from homology"/>
<dbReference type="InterPro" id="IPR011032">
    <property type="entry name" value="GroES-like_sf"/>
</dbReference>
<dbReference type="InterPro" id="IPR020843">
    <property type="entry name" value="ER"/>
</dbReference>
<comment type="similarity">
    <text evidence="2 7">Belongs to the zinc-containing alcohol dehydrogenase family.</text>
</comment>
<dbReference type="SUPFAM" id="SSF51735">
    <property type="entry name" value="NAD(P)-binding Rossmann-fold domains"/>
    <property type="match status" value="1"/>
</dbReference>
<dbReference type="Proteomes" id="UP000029964">
    <property type="component" value="Unassembled WGS sequence"/>
</dbReference>
<evidence type="ECO:0000256" key="7">
    <source>
        <dbReference type="RuleBase" id="RU361277"/>
    </source>
</evidence>
<dbReference type="GO" id="GO:0005737">
    <property type="term" value="C:cytoplasm"/>
    <property type="evidence" value="ECO:0007669"/>
    <property type="project" value="TreeGrafter"/>
</dbReference>
<name>A0A086TCG2_HAPC1</name>
<dbReference type="HOGENOM" id="CLU_026673_20_1_1"/>
<evidence type="ECO:0000313" key="10">
    <source>
        <dbReference type="Proteomes" id="UP000029964"/>
    </source>
</evidence>
<dbReference type="OrthoDB" id="1879366at2759"/>
<dbReference type="InterPro" id="IPR013154">
    <property type="entry name" value="ADH-like_N"/>
</dbReference>
<evidence type="ECO:0000256" key="3">
    <source>
        <dbReference type="ARBA" id="ARBA00022723"/>
    </source>
</evidence>
<evidence type="ECO:0000259" key="8">
    <source>
        <dbReference type="SMART" id="SM00829"/>
    </source>
</evidence>
<dbReference type="EMBL" id="JPKY01000013">
    <property type="protein sequence ID" value="KFH47044.1"/>
    <property type="molecule type" value="Genomic_DNA"/>
</dbReference>
<keyword evidence="5" id="KW-0560">Oxidoreductase</keyword>
<evidence type="ECO:0000256" key="2">
    <source>
        <dbReference type="ARBA" id="ARBA00008072"/>
    </source>
</evidence>
<dbReference type="InterPro" id="IPR013149">
    <property type="entry name" value="ADH-like_C"/>
</dbReference>
<gene>
    <name evidence="9" type="ORF">ACRE_021370</name>
</gene>
<dbReference type="GO" id="GO:0004022">
    <property type="term" value="F:alcohol dehydrogenase (NAD+) activity"/>
    <property type="evidence" value="ECO:0007669"/>
    <property type="project" value="TreeGrafter"/>
</dbReference>